<comment type="caution">
    <text evidence="1">The sequence shown here is derived from an EMBL/GenBank/DDBJ whole genome shotgun (WGS) entry which is preliminary data.</text>
</comment>
<keyword evidence="2" id="KW-1185">Reference proteome</keyword>
<evidence type="ECO:0000313" key="2">
    <source>
        <dbReference type="Proteomes" id="UP000826234"/>
    </source>
</evidence>
<proteinExistence type="predicted"/>
<sequence length="129" mass="14236">MCPNSEKPGIFNDIASSLILLSFPPPFYRSLSSYSSALLMSTMAQRPQLPGVLECRLSLSRFVPFPDSFQFSPWEDGTLSKEIRGSSPHFGEWSPPPQAPMLIDHLSTLPDVVMRGNESCHFAFTGGTL</sequence>
<dbReference type="EMBL" id="JAIPUX010003439">
    <property type="protein sequence ID" value="KAH0620111.1"/>
    <property type="molecule type" value="Genomic_DNA"/>
</dbReference>
<evidence type="ECO:0000313" key="1">
    <source>
        <dbReference type="EMBL" id="KAH0620111.1"/>
    </source>
</evidence>
<dbReference type="Proteomes" id="UP000826234">
    <property type="component" value="Unassembled WGS sequence"/>
</dbReference>
<organism evidence="1 2">
    <name type="scientific">Phrynosoma platyrhinos</name>
    <name type="common">Desert horned lizard</name>
    <dbReference type="NCBI Taxonomy" id="52577"/>
    <lineage>
        <taxon>Eukaryota</taxon>
        <taxon>Metazoa</taxon>
        <taxon>Chordata</taxon>
        <taxon>Craniata</taxon>
        <taxon>Vertebrata</taxon>
        <taxon>Euteleostomi</taxon>
        <taxon>Lepidosauria</taxon>
        <taxon>Squamata</taxon>
        <taxon>Bifurcata</taxon>
        <taxon>Unidentata</taxon>
        <taxon>Episquamata</taxon>
        <taxon>Toxicofera</taxon>
        <taxon>Iguania</taxon>
        <taxon>Phrynosomatidae</taxon>
        <taxon>Phrynosomatinae</taxon>
        <taxon>Phrynosoma</taxon>
    </lineage>
</organism>
<reference evidence="1 2" key="1">
    <citation type="journal article" date="2022" name="Gigascience">
        <title>A chromosome-level genome assembly and annotation of the desert horned lizard, Phrynosoma platyrhinos, provides insight into chromosomal rearrangements among reptiles.</title>
        <authorList>
            <person name="Koochekian N."/>
            <person name="Ascanio A."/>
            <person name="Farleigh K."/>
            <person name="Card D.C."/>
            <person name="Schield D.R."/>
            <person name="Castoe T.A."/>
            <person name="Jezkova T."/>
        </authorList>
    </citation>
    <scope>NUCLEOTIDE SEQUENCE [LARGE SCALE GENOMIC DNA]</scope>
    <source>
        <strain evidence="1">NK-2021</strain>
    </source>
</reference>
<name>A0ABQ7SRT2_PHRPL</name>
<gene>
    <name evidence="1" type="ORF">JD844_014722</name>
</gene>
<protein>
    <submittedName>
        <fullName evidence="1">Uncharacterized protein</fullName>
    </submittedName>
</protein>
<accession>A0ABQ7SRT2</accession>